<evidence type="ECO:0000313" key="3">
    <source>
        <dbReference type="Proteomes" id="UP000284403"/>
    </source>
</evidence>
<gene>
    <name evidence="2" type="ORF">Tco025E_08058</name>
</gene>
<reference evidence="2 3" key="1">
    <citation type="journal article" date="2018" name="BMC Genomics">
        <title>Genomic comparison of Trypanosoma conorhini and Trypanosoma rangeli to Trypanosoma cruzi strains of high and low virulence.</title>
        <authorList>
            <person name="Bradwell K.R."/>
            <person name="Koparde V.N."/>
            <person name="Matveyev A.V."/>
            <person name="Serrano M.G."/>
            <person name="Alves J.M."/>
            <person name="Parikh H."/>
            <person name="Huang B."/>
            <person name="Lee V."/>
            <person name="Espinosa-Alvarez O."/>
            <person name="Ortiz P.A."/>
            <person name="Costa-Martins A.G."/>
            <person name="Teixeira M.M."/>
            <person name="Buck G.A."/>
        </authorList>
    </citation>
    <scope>NUCLEOTIDE SEQUENCE [LARGE SCALE GENOMIC DNA]</scope>
    <source>
        <strain evidence="2 3">025E</strain>
    </source>
</reference>
<feature type="compositionally biased region" description="Basic and acidic residues" evidence="1">
    <location>
        <begin position="36"/>
        <end position="47"/>
    </location>
</feature>
<comment type="caution">
    <text evidence="2">The sequence shown here is derived from an EMBL/GenBank/DDBJ whole genome shotgun (WGS) entry which is preliminary data.</text>
</comment>
<feature type="compositionally biased region" description="Low complexity" evidence="1">
    <location>
        <begin position="120"/>
        <end position="137"/>
    </location>
</feature>
<dbReference type="Proteomes" id="UP000284403">
    <property type="component" value="Unassembled WGS sequence"/>
</dbReference>
<dbReference type="EMBL" id="MKKU01000700">
    <property type="protein sequence ID" value="RNF03903.1"/>
    <property type="molecule type" value="Genomic_DNA"/>
</dbReference>
<organism evidence="2 3">
    <name type="scientific">Trypanosoma conorhini</name>
    <dbReference type="NCBI Taxonomy" id="83891"/>
    <lineage>
        <taxon>Eukaryota</taxon>
        <taxon>Discoba</taxon>
        <taxon>Euglenozoa</taxon>
        <taxon>Kinetoplastea</taxon>
        <taxon>Metakinetoplastina</taxon>
        <taxon>Trypanosomatida</taxon>
        <taxon>Trypanosomatidae</taxon>
        <taxon>Trypanosoma</taxon>
    </lineage>
</organism>
<name>A0A3S5IR22_9TRYP</name>
<feature type="compositionally biased region" description="Polar residues" evidence="1">
    <location>
        <begin position="108"/>
        <end position="119"/>
    </location>
</feature>
<sequence length="226" mass="25033">MSDSDTAALAALQHALDACEGAPFQPALPPPSLGEGEPRAAASERRPAPRPAAAQPPTVRKRPANDTAVLPRVSSPDRLRLKTYRLQKEFQALSMQHERRHERLQSIRARQSPSRSSVWAGSGRPSGSAAAASRPSSVMPDHAQAQRKKERGPTLPNLLKCFEDARTRYLLEGERRKKAMPPVYSSQIPRAAEAAHRRQSRDIMKDPDAFGLRFFSQSYLQEAGRR</sequence>
<dbReference type="GeneID" id="40321669"/>
<evidence type="ECO:0000313" key="2">
    <source>
        <dbReference type="EMBL" id="RNF03903.1"/>
    </source>
</evidence>
<dbReference type="AlphaFoldDB" id="A0A3S5IR22"/>
<accession>A0A3S5IR22</accession>
<feature type="region of interest" description="Disordered" evidence="1">
    <location>
        <begin position="95"/>
        <end position="154"/>
    </location>
</feature>
<dbReference type="OrthoDB" id="252846at2759"/>
<feature type="region of interest" description="Disordered" evidence="1">
    <location>
        <begin position="21"/>
        <end position="80"/>
    </location>
</feature>
<dbReference type="RefSeq" id="XP_029224936.1">
    <property type="nucleotide sequence ID" value="XM_029374915.1"/>
</dbReference>
<protein>
    <submittedName>
        <fullName evidence="2">Uncharacterized protein</fullName>
    </submittedName>
</protein>
<evidence type="ECO:0000256" key="1">
    <source>
        <dbReference type="SAM" id="MobiDB-lite"/>
    </source>
</evidence>
<keyword evidence="3" id="KW-1185">Reference proteome</keyword>
<proteinExistence type="predicted"/>
<feature type="compositionally biased region" description="Basic and acidic residues" evidence="1">
    <location>
        <begin position="96"/>
        <end position="105"/>
    </location>
</feature>